<gene>
    <name evidence="1" type="ORF">NQ318_003580</name>
</gene>
<name>A0AAV8YVA4_9CUCU</name>
<comment type="caution">
    <text evidence="1">The sequence shown here is derived from an EMBL/GenBank/DDBJ whole genome shotgun (WGS) entry which is preliminary data.</text>
</comment>
<reference evidence="1" key="1">
    <citation type="journal article" date="2023" name="Insect Mol. Biol.">
        <title>Genome sequencing provides insights into the evolution of gene families encoding plant cell wall-degrading enzymes in longhorned beetles.</title>
        <authorList>
            <person name="Shin N.R."/>
            <person name="Okamura Y."/>
            <person name="Kirsch R."/>
            <person name="Pauchet Y."/>
        </authorList>
    </citation>
    <scope>NUCLEOTIDE SEQUENCE</scope>
    <source>
        <strain evidence="1">AMC_N1</strain>
    </source>
</reference>
<evidence type="ECO:0000313" key="1">
    <source>
        <dbReference type="EMBL" id="KAJ8955479.1"/>
    </source>
</evidence>
<dbReference type="EMBL" id="JAPWTK010000038">
    <property type="protein sequence ID" value="KAJ8955479.1"/>
    <property type="molecule type" value="Genomic_DNA"/>
</dbReference>
<accession>A0AAV8YVA4</accession>
<organism evidence="1 2">
    <name type="scientific">Aromia moschata</name>
    <dbReference type="NCBI Taxonomy" id="1265417"/>
    <lineage>
        <taxon>Eukaryota</taxon>
        <taxon>Metazoa</taxon>
        <taxon>Ecdysozoa</taxon>
        <taxon>Arthropoda</taxon>
        <taxon>Hexapoda</taxon>
        <taxon>Insecta</taxon>
        <taxon>Pterygota</taxon>
        <taxon>Neoptera</taxon>
        <taxon>Endopterygota</taxon>
        <taxon>Coleoptera</taxon>
        <taxon>Polyphaga</taxon>
        <taxon>Cucujiformia</taxon>
        <taxon>Chrysomeloidea</taxon>
        <taxon>Cerambycidae</taxon>
        <taxon>Cerambycinae</taxon>
        <taxon>Callichromatini</taxon>
        <taxon>Aromia</taxon>
    </lineage>
</organism>
<evidence type="ECO:0000313" key="2">
    <source>
        <dbReference type="Proteomes" id="UP001162162"/>
    </source>
</evidence>
<sequence>MNPKCTRFLIFLLVAFVIFKAFRHYLTDKQSLQEEIFIEEGFEKVKVSGVLRSFMSRL</sequence>
<proteinExistence type="predicted"/>
<dbReference type="AlphaFoldDB" id="A0AAV8YVA4"/>
<keyword evidence="2" id="KW-1185">Reference proteome</keyword>
<dbReference type="Proteomes" id="UP001162162">
    <property type="component" value="Unassembled WGS sequence"/>
</dbReference>
<protein>
    <submittedName>
        <fullName evidence="1">Uncharacterized protein</fullName>
    </submittedName>
</protein>